<dbReference type="Proteomes" id="UP000671828">
    <property type="component" value="Chromosome"/>
</dbReference>
<dbReference type="AlphaFoldDB" id="A0A8T8HWX3"/>
<keyword evidence="5 8" id="KW-0812">Transmembrane</keyword>
<evidence type="ECO:0000313" key="9">
    <source>
        <dbReference type="EMBL" id="QTR02869.1"/>
    </source>
</evidence>
<name>A0A8T8HWX3_9PSEU</name>
<sequence>MSDDPKPPDSDRVARRLRSAGLTGAAVLVLVALGWLALRLVALLSAVVIPLAVALLLAALLHPLVVRLHRAGLPQWSAVALVVVGALALLGGLLTFAVNSLLRELPALQDAIESSVAGVRDWLVNGPLQLSRRQLEQGVDDLTDWLRGNAESLASGAGTTASAAGRFLAGSVLALFVLIFLLHDGHRIWSGLVRRVPRDLGARVDASGRHAFARLSGYTRATVAVALLDAVGIGIGLLLVGVPFALPLTSLVFLGGFIPFVGAFVSGAAAVLIALFTNGPVAALIIAAVVIVV</sequence>
<protein>
    <submittedName>
        <fullName evidence="9">AI-2E family transporter</fullName>
    </submittedName>
</protein>
<feature type="transmembrane region" description="Helical" evidence="8">
    <location>
        <begin position="20"/>
        <end position="38"/>
    </location>
</feature>
<feature type="transmembrane region" description="Helical" evidence="8">
    <location>
        <begin position="44"/>
        <end position="66"/>
    </location>
</feature>
<keyword evidence="3" id="KW-0813">Transport</keyword>
<dbReference type="PANTHER" id="PTHR21716">
    <property type="entry name" value="TRANSMEMBRANE PROTEIN"/>
    <property type="match status" value="1"/>
</dbReference>
<comment type="subcellular location">
    <subcellularLocation>
        <location evidence="1">Cell membrane</location>
        <topology evidence="1">Multi-pass membrane protein</topology>
    </subcellularLocation>
</comment>
<keyword evidence="4" id="KW-1003">Cell membrane</keyword>
<feature type="transmembrane region" description="Helical" evidence="8">
    <location>
        <begin position="223"/>
        <end position="246"/>
    </location>
</feature>
<dbReference type="EMBL" id="CP072788">
    <property type="protein sequence ID" value="QTR02869.1"/>
    <property type="molecule type" value="Genomic_DNA"/>
</dbReference>
<evidence type="ECO:0000256" key="7">
    <source>
        <dbReference type="ARBA" id="ARBA00023136"/>
    </source>
</evidence>
<evidence type="ECO:0000256" key="5">
    <source>
        <dbReference type="ARBA" id="ARBA00022692"/>
    </source>
</evidence>
<feature type="transmembrane region" description="Helical" evidence="8">
    <location>
        <begin position="163"/>
        <end position="182"/>
    </location>
</feature>
<dbReference type="Pfam" id="PF01594">
    <property type="entry name" value="AI-2E_transport"/>
    <property type="match status" value="1"/>
</dbReference>
<dbReference type="InterPro" id="IPR002549">
    <property type="entry name" value="AI-2E-like"/>
</dbReference>
<evidence type="ECO:0000313" key="10">
    <source>
        <dbReference type="Proteomes" id="UP000671828"/>
    </source>
</evidence>
<gene>
    <name evidence="9" type="ORF">J7S33_28270</name>
</gene>
<comment type="similarity">
    <text evidence="2">Belongs to the autoinducer-2 exporter (AI-2E) (TC 2.A.86) family.</text>
</comment>
<feature type="non-terminal residue" evidence="9">
    <location>
        <position position="293"/>
    </location>
</feature>
<feature type="transmembrane region" description="Helical" evidence="8">
    <location>
        <begin position="252"/>
        <end position="276"/>
    </location>
</feature>
<evidence type="ECO:0000256" key="4">
    <source>
        <dbReference type="ARBA" id="ARBA00022475"/>
    </source>
</evidence>
<keyword evidence="7 8" id="KW-0472">Membrane</keyword>
<evidence type="ECO:0000256" key="6">
    <source>
        <dbReference type="ARBA" id="ARBA00022989"/>
    </source>
</evidence>
<accession>A0A8T8HWX3</accession>
<organism evidence="9 10">
    <name type="scientific">Saccharothrix algeriensis</name>
    <dbReference type="NCBI Taxonomy" id="173560"/>
    <lineage>
        <taxon>Bacteria</taxon>
        <taxon>Bacillati</taxon>
        <taxon>Actinomycetota</taxon>
        <taxon>Actinomycetes</taxon>
        <taxon>Pseudonocardiales</taxon>
        <taxon>Pseudonocardiaceae</taxon>
        <taxon>Saccharothrix</taxon>
    </lineage>
</organism>
<evidence type="ECO:0000256" key="1">
    <source>
        <dbReference type="ARBA" id="ARBA00004651"/>
    </source>
</evidence>
<dbReference type="PANTHER" id="PTHR21716:SF53">
    <property type="entry name" value="PERMEASE PERM-RELATED"/>
    <property type="match status" value="1"/>
</dbReference>
<evidence type="ECO:0000256" key="8">
    <source>
        <dbReference type="SAM" id="Phobius"/>
    </source>
</evidence>
<reference evidence="9" key="1">
    <citation type="submission" date="2021-04" db="EMBL/GenBank/DDBJ databases">
        <title>Saccharothrix algeriensis WGS.</title>
        <authorList>
            <person name="Stuskova K."/>
            <person name="Hakalova E."/>
            <person name="Tebbal A.B."/>
            <person name="Eichmeier A."/>
        </authorList>
    </citation>
    <scope>NUCLEOTIDE SEQUENCE</scope>
    <source>
        <strain evidence="9">NRRL B-24137</strain>
    </source>
</reference>
<evidence type="ECO:0000256" key="3">
    <source>
        <dbReference type="ARBA" id="ARBA00022448"/>
    </source>
</evidence>
<dbReference type="GO" id="GO:0005886">
    <property type="term" value="C:plasma membrane"/>
    <property type="evidence" value="ECO:0007669"/>
    <property type="project" value="UniProtKB-SubCell"/>
</dbReference>
<dbReference type="GO" id="GO:0055085">
    <property type="term" value="P:transmembrane transport"/>
    <property type="evidence" value="ECO:0007669"/>
    <property type="project" value="TreeGrafter"/>
</dbReference>
<feature type="transmembrane region" description="Helical" evidence="8">
    <location>
        <begin position="78"/>
        <end position="98"/>
    </location>
</feature>
<proteinExistence type="inferred from homology"/>
<evidence type="ECO:0000256" key="2">
    <source>
        <dbReference type="ARBA" id="ARBA00009773"/>
    </source>
</evidence>
<keyword evidence="6 8" id="KW-1133">Transmembrane helix</keyword>